<evidence type="ECO:0000313" key="1">
    <source>
        <dbReference type="EMBL" id="PRZ14796.1"/>
    </source>
</evidence>
<evidence type="ECO:0000313" key="2">
    <source>
        <dbReference type="Proteomes" id="UP000238836"/>
    </source>
</evidence>
<proteinExistence type="predicted"/>
<accession>A0ABX5EPF6</accession>
<name>A0ABX5EPF6_9BACL</name>
<organism evidence="1 2">
    <name type="scientific">Laceyella sediminis</name>
    <dbReference type="NCBI Taxonomy" id="573074"/>
    <lineage>
        <taxon>Bacteria</taxon>
        <taxon>Bacillati</taxon>
        <taxon>Bacillota</taxon>
        <taxon>Bacilli</taxon>
        <taxon>Bacillales</taxon>
        <taxon>Thermoactinomycetaceae</taxon>
        <taxon>Laceyella</taxon>
    </lineage>
</organism>
<protein>
    <submittedName>
        <fullName evidence="1">Uncharacterized protein</fullName>
    </submittedName>
</protein>
<dbReference type="Proteomes" id="UP000238836">
    <property type="component" value="Unassembled WGS sequence"/>
</dbReference>
<dbReference type="EMBL" id="PVTZ01000005">
    <property type="protein sequence ID" value="PRZ14796.1"/>
    <property type="molecule type" value="Genomic_DNA"/>
</dbReference>
<reference evidence="1 2" key="1">
    <citation type="submission" date="2018-03" db="EMBL/GenBank/DDBJ databases">
        <title>Genomic Encyclopedia of Archaeal and Bacterial Type Strains, Phase II (KMG-II): from individual species to whole genera.</title>
        <authorList>
            <person name="Goeker M."/>
        </authorList>
    </citation>
    <scope>NUCLEOTIDE SEQUENCE [LARGE SCALE GENOMIC DNA]</scope>
    <source>
        <strain evidence="1 2">RHA1</strain>
    </source>
</reference>
<keyword evidence="2" id="KW-1185">Reference proteome</keyword>
<comment type="caution">
    <text evidence="1">The sequence shown here is derived from an EMBL/GenBank/DDBJ whole genome shotgun (WGS) entry which is preliminary data.</text>
</comment>
<dbReference type="RefSeq" id="WP_106342285.1">
    <property type="nucleotide sequence ID" value="NZ_PVTZ01000005.1"/>
</dbReference>
<sequence length="73" mass="8442">MALTYPKGSQPRYEKCELGVFLDETLREGSERCLYAVDDDKQFELITEWADSGIRNIIVGSENLFNFVCRRFG</sequence>
<gene>
    <name evidence="1" type="ORF">CLV36_105111</name>
</gene>